<feature type="domain" description="YrdC-like" evidence="10">
    <location>
        <begin position="3"/>
        <end position="187"/>
    </location>
</feature>
<evidence type="ECO:0000313" key="11">
    <source>
        <dbReference type="EMBL" id="GAA3547478.1"/>
    </source>
</evidence>
<name>A0ABP6WC46_9GAMM</name>
<dbReference type="Gene3D" id="3.90.870.10">
    <property type="entry name" value="DHBP synthase"/>
    <property type="match status" value="1"/>
</dbReference>
<evidence type="ECO:0000256" key="9">
    <source>
        <dbReference type="HAMAP-Rule" id="MF_01852"/>
    </source>
</evidence>
<gene>
    <name evidence="9" type="primary">tsaC</name>
    <name evidence="11" type="ORF">GCM10022394_29400</name>
</gene>
<keyword evidence="6 9" id="KW-0547">Nucleotide-binding</keyword>
<dbReference type="RefSeq" id="WP_344959412.1">
    <property type="nucleotide sequence ID" value="NZ_BAABCX010000005.1"/>
</dbReference>
<comment type="function">
    <text evidence="9">Required for the formation of a threonylcarbamoyl group on adenosine at position 37 (t(6)A37) in tRNAs that read codons beginning with adenine. Catalyzes the conversion of L-threonine, HCO(3)(-)/CO(2) and ATP to give threonylcarbamoyl-AMP (TC-AMP) as the acyladenylate intermediate, with the release of diphosphate.</text>
</comment>
<dbReference type="InterPro" id="IPR017945">
    <property type="entry name" value="DHBP_synth_RibB-like_a/b_dom"/>
</dbReference>
<keyword evidence="5 9" id="KW-0548">Nucleotidyltransferase</keyword>
<keyword evidence="12" id="KW-1185">Reference proteome</keyword>
<evidence type="ECO:0000256" key="4">
    <source>
        <dbReference type="ARBA" id="ARBA00022694"/>
    </source>
</evidence>
<evidence type="ECO:0000256" key="7">
    <source>
        <dbReference type="ARBA" id="ARBA00022840"/>
    </source>
</evidence>
<comment type="catalytic activity">
    <reaction evidence="8 9">
        <text>L-threonine + hydrogencarbonate + ATP = L-threonylcarbamoyladenylate + diphosphate + H2O</text>
        <dbReference type="Rhea" id="RHEA:36407"/>
        <dbReference type="ChEBI" id="CHEBI:15377"/>
        <dbReference type="ChEBI" id="CHEBI:17544"/>
        <dbReference type="ChEBI" id="CHEBI:30616"/>
        <dbReference type="ChEBI" id="CHEBI:33019"/>
        <dbReference type="ChEBI" id="CHEBI:57926"/>
        <dbReference type="ChEBI" id="CHEBI:73682"/>
        <dbReference type="EC" id="2.7.7.87"/>
    </reaction>
</comment>
<evidence type="ECO:0000256" key="1">
    <source>
        <dbReference type="ARBA" id="ARBA00004496"/>
    </source>
</evidence>
<protein>
    <recommendedName>
        <fullName evidence="9">Threonylcarbamoyl-AMP synthase</fullName>
        <shortName evidence="9">TC-AMP synthase</shortName>
        <ecNumber evidence="9">2.7.7.87</ecNumber>
    </recommendedName>
    <alternativeName>
        <fullName evidence="9">L-threonylcarbamoyladenylate synthase</fullName>
    </alternativeName>
    <alternativeName>
        <fullName evidence="9">t(6)A37 threonylcarbamoyladenosine biosynthesis protein TsaC</fullName>
    </alternativeName>
    <alternativeName>
        <fullName evidence="9">tRNA threonylcarbamoyladenosine biosynthesis protein TsaC</fullName>
    </alternativeName>
</protein>
<dbReference type="Pfam" id="PF01300">
    <property type="entry name" value="Sua5_yciO_yrdC"/>
    <property type="match status" value="1"/>
</dbReference>
<keyword evidence="7 9" id="KW-0067">ATP-binding</keyword>
<evidence type="ECO:0000256" key="8">
    <source>
        <dbReference type="ARBA" id="ARBA00048366"/>
    </source>
</evidence>
<dbReference type="EC" id="2.7.7.87" evidence="9"/>
<comment type="similarity">
    <text evidence="9">Belongs to the SUA5 family. TsaC subfamily.</text>
</comment>
<dbReference type="HAMAP" id="MF_01852">
    <property type="entry name" value="TsaC"/>
    <property type="match status" value="1"/>
</dbReference>
<evidence type="ECO:0000256" key="6">
    <source>
        <dbReference type="ARBA" id="ARBA00022741"/>
    </source>
</evidence>
<dbReference type="EMBL" id="BAABCX010000005">
    <property type="protein sequence ID" value="GAA3547478.1"/>
    <property type="molecule type" value="Genomic_DNA"/>
</dbReference>
<comment type="subcellular location">
    <subcellularLocation>
        <location evidence="1 9">Cytoplasm</location>
    </subcellularLocation>
</comment>
<dbReference type="InterPro" id="IPR006070">
    <property type="entry name" value="Sua5-like_dom"/>
</dbReference>
<evidence type="ECO:0000256" key="3">
    <source>
        <dbReference type="ARBA" id="ARBA00022679"/>
    </source>
</evidence>
<accession>A0ABP6WC46</accession>
<keyword evidence="4 9" id="KW-0819">tRNA processing</keyword>
<dbReference type="InterPro" id="IPR023535">
    <property type="entry name" value="TC-AMP_synthase"/>
</dbReference>
<dbReference type="PANTHER" id="PTHR17490:SF18">
    <property type="entry name" value="THREONYLCARBAMOYL-AMP SYNTHASE"/>
    <property type="match status" value="1"/>
</dbReference>
<comment type="caution">
    <text evidence="11">The sequence shown here is derived from an EMBL/GenBank/DDBJ whole genome shotgun (WGS) entry which is preliminary data.</text>
</comment>
<reference evidence="12" key="1">
    <citation type="journal article" date="2019" name="Int. J. Syst. Evol. Microbiol.">
        <title>The Global Catalogue of Microorganisms (GCM) 10K type strain sequencing project: providing services to taxonomists for standard genome sequencing and annotation.</title>
        <authorList>
            <consortium name="The Broad Institute Genomics Platform"/>
            <consortium name="The Broad Institute Genome Sequencing Center for Infectious Disease"/>
            <person name="Wu L."/>
            <person name="Ma J."/>
        </authorList>
    </citation>
    <scope>NUCLEOTIDE SEQUENCE [LARGE SCALE GENOMIC DNA]</scope>
    <source>
        <strain evidence="12">JCM 17110</strain>
    </source>
</reference>
<evidence type="ECO:0000313" key="12">
    <source>
        <dbReference type="Proteomes" id="UP001500795"/>
    </source>
</evidence>
<dbReference type="SUPFAM" id="SSF55821">
    <property type="entry name" value="YrdC/RibB"/>
    <property type="match status" value="1"/>
</dbReference>
<sequence>MTNQAILTAVSHLEQGGVIAYATEAVFGLGCDPDNQEAVNRLLTIKQRPVEKGLILIAADFSQLLSYLDLDALPEGRLADILASWPGPNTWVMPAKSEVPAWLRGQFDSLAVRVSAHPQVRDLCLAFGRPLVSTSANLTGQAPGRTSAEVQAQLGQLLDYILEGDTGGRANPSQIRDARTGAIVRPA</sequence>
<keyword evidence="3 9" id="KW-0808">Transferase</keyword>
<dbReference type="PROSITE" id="PS51163">
    <property type="entry name" value="YRDC"/>
    <property type="match status" value="1"/>
</dbReference>
<organism evidence="11 12">
    <name type="scientific">Zobellella aerophila</name>
    <dbReference type="NCBI Taxonomy" id="870480"/>
    <lineage>
        <taxon>Bacteria</taxon>
        <taxon>Pseudomonadati</taxon>
        <taxon>Pseudomonadota</taxon>
        <taxon>Gammaproteobacteria</taxon>
        <taxon>Aeromonadales</taxon>
        <taxon>Aeromonadaceae</taxon>
        <taxon>Zobellella</taxon>
    </lineage>
</organism>
<dbReference type="InterPro" id="IPR050156">
    <property type="entry name" value="TC-AMP_synthase_SUA5"/>
</dbReference>
<evidence type="ECO:0000259" key="10">
    <source>
        <dbReference type="PROSITE" id="PS51163"/>
    </source>
</evidence>
<evidence type="ECO:0000256" key="2">
    <source>
        <dbReference type="ARBA" id="ARBA00022490"/>
    </source>
</evidence>
<dbReference type="Proteomes" id="UP001500795">
    <property type="component" value="Unassembled WGS sequence"/>
</dbReference>
<keyword evidence="2 9" id="KW-0963">Cytoplasm</keyword>
<proteinExistence type="inferred from homology"/>
<dbReference type="PANTHER" id="PTHR17490">
    <property type="entry name" value="SUA5"/>
    <property type="match status" value="1"/>
</dbReference>
<evidence type="ECO:0000256" key="5">
    <source>
        <dbReference type="ARBA" id="ARBA00022695"/>
    </source>
</evidence>